<evidence type="ECO:0000259" key="9">
    <source>
        <dbReference type="Pfam" id="PF01757"/>
    </source>
</evidence>
<feature type="transmembrane region" description="Helical" evidence="8">
    <location>
        <begin position="168"/>
        <end position="184"/>
    </location>
</feature>
<evidence type="ECO:0000256" key="1">
    <source>
        <dbReference type="ARBA" id="ARBA00004651"/>
    </source>
</evidence>
<feature type="transmembrane region" description="Helical" evidence="8">
    <location>
        <begin position="293"/>
        <end position="313"/>
    </location>
</feature>
<sequence length="379" mass="42762">MTTGGYSMSTHTAAGPSKNNYLFEIHFLRALACLLVLGVHVSATNYAMNDDTYTSFTYFMNQIGRFGTPIFAVISGFLLFYQVKRKGFQPGKFIVSRVSKILIPFLIWSTAYLYLLAYYNPGREVNLLGEAGTILSGNAFYHLYFVAIVVQFYIIFPIIQRIFRTQTMMIAFAFISFMISYKLYGFDPSISGPVGEFLAGKSFMPVWIFYFAFGGLLAYFWEEISAFAVKRPFKMLLLALFISGLAVLEYTVNGYVSNRRLSNLINIPLLSISIVGIYSLISSTKIVKGFFILIGKYSMGIYLIHPMILYVMARELPQQYWDFTYVPAMFAAVLLIAVIFIAVFSLLPLSSFIIPVPKLKKPAAKKPEESQPEAEKLPA</sequence>
<dbReference type="Proteomes" id="UP000448867">
    <property type="component" value="Unassembled WGS sequence"/>
</dbReference>
<feature type="compositionally biased region" description="Basic and acidic residues" evidence="7">
    <location>
        <begin position="365"/>
        <end position="379"/>
    </location>
</feature>
<dbReference type="EMBL" id="WKKI01000010">
    <property type="protein sequence ID" value="MRX72055.1"/>
    <property type="molecule type" value="Genomic_DNA"/>
</dbReference>
<keyword evidence="10" id="KW-0808">Transferase</keyword>
<feature type="transmembrane region" description="Helical" evidence="8">
    <location>
        <begin position="63"/>
        <end position="81"/>
    </location>
</feature>
<evidence type="ECO:0000256" key="3">
    <source>
        <dbReference type="ARBA" id="ARBA00022475"/>
    </source>
</evidence>
<name>A0A7X2IYK9_9BACI</name>
<evidence type="ECO:0000256" key="2">
    <source>
        <dbReference type="ARBA" id="ARBA00007400"/>
    </source>
</evidence>
<gene>
    <name evidence="10" type="ORF">GJU40_07700</name>
</gene>
<dbReference type="GO" id="GO:0016413">
    <property type="term" value="F:O-acetyltransferase activity"/>
    <property type="evidence" value="ECO:0007669"/>
    <property type="project" value="TreeGrafter"/>
</dbReference>
<feature type="region of interest" description="Disordered" evidence="7">
    <location>
        <begin position="360"/>
        <end position="379"/>
    </location>
</feature>
<organism evidence="10 11">
    <name type="scientific">Metabacillus lacus</name>
    <dbReference type="NCBI Taxonomy" id="1983721"/>
    <lineage>
        <taxon>Bacteria</taxon>
        <taxon>Bacillati</taxon>
        <taxon>Bacillota</taxon>
        <taxon>Bacilli</taxon>
        <taxon>Bacillales</taxon>
        <taxon>Bacillaceae</taxon>
        <taxon>Metabacillus</taxon>
    </lineage>
</organism>
<dbReference type="GO" id="GO:0009246">
    <property type="term" value="P:enterobacterial common antigen biosynthetic process"/>
    <property type="evidence" value="ECO:0007669"/>
    <property type="project" value="TreeGrafter"/>
</dbReference>
<feature type="transmembrane region" description="Helical" evidence="8">
    <location>
        <begin position="21"/>
        <end position="43"/>
    </location>
</feature>
<keyword evidence="4 8" id="KW-0812">Transmembrane</keyword>
<comment type="similarity">
    <text evidence="2">Belongs to the acyltransferase 3 family.</text>
</comment>
<protein>
    <submittedName>
        <fullName evidence="10">Acyltransferase family protein</fullName>
    </submittedName>
</protein>
<keyword evidence="6 8" id="KW-0472">Membrane</keyword>
<feature type="transmembrane region" description="Helical" evidence="8">
    <location>
        <begin position="204"/>
        <end position="221"/>
    </location>
</feature>
<feature type="transmembrane region" description="Helical" evidence="8">
    <location>
        <begin position="101"/>
        <end position="119"/>
    </location>
</feature>
<dbReference type="PANTHER" id="PTHR40074">
    <property type="entry name" value="O-ACETYLTRANSFERASE WECH"/>
    <property type="match status" value="1"/>
</dbReference>
<evidence type="ECO:0000256" key="7">
    <source>
        <dbReference type="SAM" id="MobiDB-lite"/>
    </source>
</evidence>
<evidence type="ECO:0000313" key="11">
    <source>
        <dbReference type="Proteomes" id="UP000448867"/>
    </source>
</evidence>
<evidence type="ECO:0000256" key="6">
    <source>
        <dbReference type="ARBA" id="ARBA00023136"/>
    </source>
</evidence>
<comment type="caution">
    <text evidence="10">The sequence shown here is derived from an EMBL/GenBank/DDBJ whole genome shotgun (WGS) entry which is preliminary data.</text>
</comment>
<feature type="domain" description="Acyltransferase 3" evidence="9">
    <location>
        <begin position="24"/>
        <end position="341"/>
    </location>
</feature>
<evidence type="ECO:0000256" key="4">
    <source>
        <dbReference type="ARBA" id="ARBA00022692"/>
    </source>
</evidence>
<evidence type="ECO:0000256" key="5">
    <source>
        <dbReference type="ARBA" id="ARBA00022989"/>
    </source>
</evidence>
<accession>A0A7X2IYK9</accession>
<dbReference type="Pfam" id="PF01757">
    <property type="entry name" value="Acyl_transf_3"/>
    <property type="match status" value="1"/>
</dbReference>
<dbReference type="AlphaFoldDB" id="A0A7X2IYK9"/>
<feature type="transmembrane region" description="Helical" evidence="8">
    <location>
        <begin position="233"/>
        <end position="252"/>
    </location>
</feature>
<evidence type="ECO:0000256" key="8">
    <source>
        <dbReference type="SAM" id="Phobius"/>
    </source>
</evidence>
<keyword evidence="5 8" id="KW-1133">Transmembrane helix</keyword>
<dbReference type="InterPro" id="IPR002656">
    <property type="entry name" value="Acyl_transf_3_dom"/>
</dbReference>
<comment type="subcellular location">
    <subcellularLocation>
        <location evidence="1">Cell membrane</location>
        <topology evidence="1">Multi-pass membrane protein</topology>
    </subcellularLocation>
</comment>
<proteinExistence type="inferred from homology"/>
<dbReference type="PANTHER" id="PTHR40074:SF2">
    <property type="entry name" value="O-ACETYLTRANSFERASE WECH"/>
    <property type="match status" value="1"/>
</dbReference>
<keyword evidence="10" id="KW-0012">Acyltransferase</keyword>
<evidence type="ECO:0000313" key="10">
    <source>
        <dbReference type="EMBL" id="MRX72055.1"/>
    </source>
</evidence>
<keyword evidence="3" id="KW-1003">Cell membrane</keyword>
<dbReference type="OrthoDB" id="65129at2"/>
<feature type="transmembrane region" description="Helical" evidence="8">
    <location>
        <begin position="139"/>
        <end position="156"/>
    </location>
</feature>
<keyword evidence="11" id="KW-1185">Reference proteome</keyword>
<feature type="transmembrane region" description="Helical" evidence="8">
    <location>
        <begin position="264"/>
        <end position="281"/>
    </location>
</feature>
<feature type="transmembrane region" description="Helical" evidence="8">
    <location>
        <begin position="325"/>
        <end position="356"/>
    </location>
</feature>
<reference evidence="10 11" key="1">
    <citation type="submission" date="2019-11" db="EMBL/GenBank/DDBJ databases">
        <title>Bacillus lacus genome.</title>
        <authorList>
            <person name="Allen C.J."/>
            <person name="Newman J.D."/>
        </authorList>
    </citation>
    <scope>NUCLEOTIDE SEQUENCE [LARGE SCALE GENOMIC DNA]</scope>
    <source>
        <strain evidence="10 11">KCTC 33946</strain>
    </source>
</reference>
<dbReference type="GO" id="GO:0005886">
    <property type="term" value="C:plasma membrane"/>
    <property type="evidence" value="ECO:0007669"/>
    <property type="project" value="UniProtKB-SubCell"/>
</dbReference>